<protein>
    <submittedName>
        <fullName evidence="1">Uncharacterized protein</fullName>
    </submittedName>
</protein>
<keyword evidence="2" id="KW-1185">Reference proteome</keyword>
<organism evidence="1 2">
    <name type="scientific">Tolypocladium ophioglossoides (strain CBS 100239)</name>
    <name type="common">Snaketongue truffleclub</name>
    <name type="synonym">Elaphocordyceps ophioglossoides</name>
    <dbReference type="NCBI Taxonomy" id="1163406"/>
    <lineage>
        <taxon>Eukaryota</taxon>
        <taxon>Fungi</taxon>
        <taxon>Dikarya</taxon>
        <taxon>Ascomycota</taxon>
        <taxon>Pezizomycotina</taxon>
        <taxon>Sordariomycetes</taxon>
        <taxon>Hypocreomycetidae</taxon>
        <taxon>Hypocreales</taxon>
        <taxon>Ophiocordycipitaceae</taxon>
        <taxon>Tolypocladium</taxon>
    </lineage>
</organism>
<reference evidence="1 2" key="1">
    <citation type="journal article" date="2015" name="BMC Genomics">
        <title>The genome of the truffle-parasite Tolypocladium ophioglossoides and the evolution of antifungal peptaibiotics.</title>
        <authorList>
            <person name="Quandt C.A."/>
            <person name="Bushley K.E."/>
            <person name="Spatafora J.W."/>
        </authorList>
    </citation>
    <scope>NUCLEOTIDE SEQUENCE [LARGE SCALE GENOMIC DNA]</scope>
    <source>
        <strain evidence="1 2">CBS 100239</strain>
    </source>
</reference>
<name>A0A0L0NJM5_TOLOC</name>
<dbReference type="STRING" id="1163406.A0A0L0NJM5"/>
<dbReference type="Proteomes" id="UP000036947">
    <property type="component" value="Unassembled WGS sequence"/>
</dbReference>
<evidence type="ECO:0000313" key="1">
    <source>
        <dbReference type="EMBL" id="KND93935.1"/>
    </source>
</evidence>
<accession>A0A0L0NJM5</accession>
<gene>
    <name evidence="1" type="ORF">TOPH_01946</name>
</gene>
<proteinExistence type="predicted"/>
<dbReference type="OrthoDB" id="5343383at2759"/>
<evidence type="ECO:0000313" key="2">
    <source>
        <dbReference type="Proteomes" id="UP000036947"/>
    </source>
</evidence>
<dbReference type="EMBL" id="LFRF01000003">
    <property type="protein sequence ID" value="KND93935.1"/>
    <property type="molecule type" value="Genomic_DNA"/>
</dbReference>
<comment type="caution">
    <text evidence="1">The sequence shown here is derived from an EMBL/GenBank/DDBJ whole genome shotgun (WGS) entry which is preliminary data.</text>
</comment>
<dbReference type="AlphaFoldDB" id="A0A0L0NJM5"/>
<sequence>MDSVDVSVFLKSLKEAYRSLQLISCVGRVTIEADHVYEREGPITEDEYIRQLYRQHGWLDAFRREDAERVVETLMETIVEQRGDWQAENPTWLPWNYNHPAA</sequence>